<gene>
    <name evidence="12" type="ORF">NYR54_13200</name>
</gene>
<keyword evidence="4" id="KW-0963">Cytoplasm</keyword>
<dbReference type="EMBL" id="JAODNV010000013">
    <property type="protein sequence ID" value="MCT8991237.1"/>
    <property type="molecule type" value="Genomic_DNA"/>
</dbReference>
<evidence type="ECO:0000256" key="9">
    <source>
        <dbReference type="PROSITE-ProRule" id="PRU00277"/>
    </source>
</evidence>
<comment type="similarity">
    <text evidence="3 10">Belongs to the FKBP-type PPIase family.</text>
</comment>
<evidence type="ECO:0000259" key="11">
    <source>
        <dbReference type="PROSITE" id="PS50059"/>
    </source>
</evidence>
<evidence type="ECO:0000256" key="3">
    <source>
        <dbReference type="ARBA" id="ARBA00006577"/>
    </source>
</evidence>
<comment type="caution">
    <text evidence="12">The sequence shown here is derived from an EMBL/GenBank/DDBJ whole genome shotgun (WGS) entry which is preliminary data.</text>
</comment>
<evidence type="ECO:0000256" key="7">
    <source>
        <dbReference type="ARBA" id="ARBA00023235"/>
    </source>
</evidence>
<evidence type="ECO:0000313" key="12">
    <source>
        <dbReference type="EMBL" id="MCT8991237.1"/>
    </source>
</evidence>
<organism evidence="12 13">
    <name type="scientific">Chelativorans petroleitrophicus</name>
    <dbReference type="NCBI Taxonomy" id="2975484"/>
    <lineage>
        <taxon>Bacteria</taxon>
        <taxon>Pseudomonadati</taxon>
        <taxon>Pseudomonadota</taxon>
        <taxon>Alphaproteobacteria</taxon>
        <taxon>Hyphomicrobiales</taxon>
        <taxon>Phyllobacteriaceae</taxon>
        <taxon>Chelativorans</taxon>
    </lineage>
</organism>
<name>A0A9X3B752_9HYPH</name>
<keyword evidence="5 9" id="KW-0697">Rotamase</keyword>
<keyword evidence="7 9" id="KW-0413">Isomerase</keyword>
<evidence type="ECO:0000256" key="1">
    <source>
        <dbReference type="ARBA" id="ARBA00000971"/>
    </source>
</evidence>
<dbReference type="Pfam" id="PF00254">
    <property type="entry name" value="FKBP_C"/>
    <property type="match status" value="1"/>
</dbReference>
<comment type="function">
    <text evidence="8">Also involved in hydrogenase metallocenter assembly, probably by participating in the nickel insertion step. This function in hydrogenase biosynthesis requires chaperone activity and the presence of the metal-binding domain, but not PPIase activity.</text>
</comment>
<dbReference type="GO" id="GO:0042026">
    <property type="term" value="P:protein refolding"/>
    <property type="evidence" value="ECO:0007669"/>
    <property type="project" value="UniProtKB-ARBA"/>
</dbReference>
<dbReference type="AlphaFoldDB" id="A0A9X3B752"/>
<evidence type="ECO:0000256" key="10">
    <source>
        <dbReference type="RuleBase" id="RU003915"/>
    </source>
</evidence>
<accession>A0A9X3B752</accession>
<feature type="domain" description="PPIase FKBP-type" evidence="11">
    <location>
        <begin position="7"/>
        <end position="101"/>
    </location>
</feature>
<dbReference type="GO" id="GO:0005737">
    <property type="term" value="C:cytoplasm"/>
    <property type="evidence" value="ECO:0007669"/>
    <property type="project" value="UniProtKB-SubCell"/>
</dbReference>
<dbReference type="InterPro" id="IPR001179">
    <property type="entry name" value="PPIase_FKBP_dom"/>
</dbReference>
<proteinExistence type="inferred from homology"/>
<evidence type="ECO:0000256" key="2">
    <source>
        <dbReference type="ARBA" id="ARBA00004496"/>
    </source>
</evidence>
<dbReference type="Gene3D" id="3.10.50.40">
    <property type="match status" value="1"/>
</dbReference>
<evidence type="ECO:0000256" key="8">
    <source>
        <dbReference type="ARBA" id="ARBA00037071"/>
    </source>
</evidence>
<dbReference type="InterPro" id="IPR046357">
    <property type="entry name" value="PPIase_dom_sf"/>
</dbReference>
<dbReference type="RefSeq" id="WP_261516152.1">
    <property type="nucleotide sequence ID" value="NZ_JAODNV010000013.1"/>
</dbReference>
<dbReference type="PANTHER" id="PTHR47861:SF3">
    <property type="entry name" value="FKBP-TYPE PEPTIDYL-PROLYL CIS-TRANS ISOMERASE SLYD"/>
    <property type="match status" value="1"/>
</dbReference>
<protein>
    <recommendedName>
        <fullName evidence="10">Peptidyl-prolyl cis-trans isomerase</fullName>
        <ecNumber evidence="10">5.2.1.8</ecNumber>
    </recommendedName>
</protein>
<evidence type="ECO:0000313" key="13">
    <source>
        <dbReference type="Proteomes" id="UP001149009"/>
    </source>
</evidence>
<dbReference type="PROSITE" id="PS50059">
    <property type="entry name" value="FKBP_PPIASE"/>
    <property type="match status" value="1"/>
</dbReference>
<keyword evidence="13" id="KW-1185">Reference proteome</keyword>
<dbReference type="Proteomes" id="UP001149009">
    <property type="component" value="Unassembled WGS sequence"/>
</dbReference>
<evidence type="ECO:0000256" key="4">
    <source>
        <dbReference type="ARBA" id="ARBA00022490"/>
    </source>
</evidence>
<dbReference type="EC" id="5.2.1.8" evidence="10"/>
<evidence type="ECO:0000256" key="6">
    <source>
        <dbReference type="ARBA" id="ARBA00023186"/>
    </source>
</evidence>
<sequence>MRQAKTGDVVRVHYTGRLTDGTEFDSSQGREPLEFQVGSGQIIPGLEKHVEGMEVGQKSTVTVPAEEAYGARDERQVQSVPRDSLPDDLDLELGSRLTATTREGRQIPLTVIDLDENQVTVDANHPLAGQDLIFDLELVEIVGSEPGETFGR</sequence>
<dbReference type="SUPFAM" id="SSF54534">
    <property type="entry name" value="FKBP-like"/>
    <property type="match status" value="1"/>
</dbReference>
<dbReference type="PANTHER" id="PTHR47861">
    <property type="entry name" value="FKBP-TYPE PEPTIDYL-PROLYL CIS-TRANS ISOMERASE SLYD"/>
    <property type="match status" value="1"/>
</dbReference>
<reference evidence="12" key="1">
    <citation type="submission" date="2022-08" db="EMBL/GenBank/DDBJ databases">
        <title>Chelativorans sichuanense sp. nov., a paraffin oil-degrading bacterium isolated from a mixture of oil-based drill cuttings and paddy soil.</title>
        <authorList>
            <person name="Yu J."/>
            <person name="Liu H."/>
            <person name="Chen Q."/>
        </authorList>
    </citation>
    <scope>NUCLEOTIDE SEQUENCE</scope>
    <source>
        <strain evidence="12">SCAU 2101</strain>
    </source>
</reference>
<dbReference type="GO" id="GO:0003755">
    <property type="term" value="F:peptidyl-prolyl cis-trans isomerase activity"/>
    <property type="evidence" value="ECO:0007669"/>
    <property type="project" value="UniProtKB-UniRule"/>
</dbReference>
<keyword evidence="6" id="KW-0143">Chaperone</keyword>
<comment type="subcellular location">
    <subcellularLocation>
        <location evidence="2">Cytoplasm</location>
    </subcellularLocation>
</comment>
<comment type="catalytic activity">
    <reaction evidence="1 9 10">
        <text>[protein]-peptidylproline (omega=180) = [protein]-peptidylproline (omega=0)</text>
        <dbReference type="Rhea" id="RHEA:16237"/>
        <dbReference type="Rhea" id="RHEA-COMP:10747"/>
        <dbReference type="Rhea" id="RHEA-COMP:10748"/>
        <dbReference type="ChEBI" id="CHEBI:83833"/>
        <dbReference type="ChEBI" id="CHEBI:83834"/>
        <dbReference type="EC" id="5.2.1.8"/>
    </reaction>
</comment>
<evidence type="ECO:0000256" key="5">
    <source>
        <dbReference type="ARBA" id="ARBA00023110"/>
    </source>
</evidence>